<evidence type="ECO:0000313" key="3">
    <source>
        <dbReference type="Ensembl" id="ENSMZEP00005024377.1"/>
    </source>
</evidence>
<dbReference type="SUPFAM" id="SSF48726">
    <property type="entry name" value="Immunoglobulin"/>
    <property type="match status" value="2"/>
</dbReference>
<dbReference type="InterPro" id="IPR003599">
    <property type="entry name" value="Ig_sub"/>
</dbReference>
<dbReference type="PROSITE" id="PS50835">
    <property type="entry name" value="IG_LIKE"/>
    <property type="match status" value="2"/>
</dbReference>
<evidence type="ECO:0000259" key="2">
    <source>
        <dbReference type="PROSITE" id="PS50835"/>
    </source>
</evidence>
<dbReference type="Gene3D" id="2.60.40.10">
    <property type="entry name" value="Immunoglobulins"/>
    <property type="match status" value="2"/>
</dbReference>
<feature type="domain" description="Ig-like" evidence="2">
    <location>
        <begin position="15"/>
        <end position="90"/>
    </location>
</feature>
<dbReference type="SMART" id="SM00408">
    <property type="entry name" value="IGc2"/>
    <property type="match status" value="2"/>
</dbReference>
<dbReference type="PANTHER" id="PTHR10075">
    <property type="entry name" value="BASIGIN RELATED"/>
    <property type="match status" value="1"/>
</dbReference>
<dbReference type="InterPro" id="IPR036179">
    <property type="entry name" value="Ig-like_dom_sf"/>
</dbReference>
<keyword evidence="1" id="KW-0393">Immunoglobulin domain</keyword>
<dbReference type="STRING" id="106582.ENSMZEP00005024377"/>
<protein>
    <recommendedName>
        <fullName evidence="2">Ig-like domain-containing protein</fullName>
    </recommendedName>
</protein>
<dbReference type="Ensembl" id="ENSMZET00005025176.1">
    <property type="protein sequence ID" value="ENSMZEP00005024377.1"/>
    <property type="gene ID" value="ENSMZEG00005018221.1"/>
</dbReference>
<reference evidence="3" key="3">
    <citation type="submission" date="2025-09" db="UniProtKB">
        <authorList>
            <consortium name="Ensembl"/>
        </authorList>
    </citation>
    <scope>IDENTIFICATION</scope>
</reference>
<dbReference type="InterPro" id="IPR007110">
    <property type="entry name" value="Ig-like_dom"/>
</dbReference>
<reference evidence="3" key="2">
    <citation type="submission" date="2025-08" db="UniProtKB">
        <authorList>
            <consortium name="Ensembl"/>
        </authorList>
    </citation>
    <scope>IDENTIFICATION</scope>
</reference>
<accession>A0A3P9CQQ5</accession>
<dbReference type="AlphaFoldDB" id="A0A3P9CQQ5"/>
<sequence>RLRLRSPCCLVLHVPSGLTYSVRLTKHTKLRYASEGDTAVLECPFMDPIHDQPPVWWMDAVPDIIDQELGQNFSLVLPSLTLNDSGIYSCVGEKVIHSYWLLVCPKFGPPAVKVFSEGDEVTMRCSDDWEKSTSGFMFIKITCSDDSLIISNVSLEDAGEYMCTGFKSEYECVSAETFVLIHREPFGVYSTFYRVRWILLSGLKHKQRQCLSGDSSTDPGYLSIIWIHVP</sequence>
<organism evidence="3 4">
    <name type="scientific">Maylandia zebra</name>
    <name type="common">zebra mbuna</name>
    <dbReference type="NCBI Taxonomy" id="106582"/>
    <lineage>
        <taxon>Eukaryota</taxon>
        <taxon>Metazoa</taxon>
        <taxon>Chordata</taxon>
        <taxon>Craniata</taxon>
        <taxon>Vertebrata</taxon>
        <taxon>Euteleostomi</taxon>
        <taxon>Actinopterygii</taxon>
        <taxon>Neopterygii</taxon>
        <taxon>Teleostei</taxon>
        <taxon>Neoteleostei</taxon>
        <taxon>Acanthomorphata</taxon>
        <taxon>Ovalentaria</taxon>
        <taxon>Cichlomorphae</taxon>
        <taxon>Cichliformes</taxon>
        <taxon>Cichlidae</taxon>
        <taxon>African cichlids</taxon>
        <taxon>Pseudocrenilabrinae</taxon>
        <taxon>Haplochromini</taxon>
        <taxon>Maylandia</taxon>
        <taxon>Maylandia zebra complex</taxon>
    </lineage>
</organism>
<dbReference type="PANTHER" id="PTHR10075:SF14">
    <property type="entry name" value="CELL ADHESION MOLECULE DSCAM2-RELATED"/>
    <property type="match status" value="1"/>
</dbReference>
<evidence type="ECO:0000313" key="4">
    <source>
        <dbReference type="Proteomes" id="UP000265160"/>
    </source>
</evidence>
<reference evidence="3 4" key="1">
    <citation type="journal article" date="2014" name="Nature">
        <title>The genomic substrate for adaptive radiation in African cichlid fish.</title>
        <authorList>
            <person name="Brawand D."/>
            <person name="Wagner C.E."/>
            <person name="Li Y.I."/>
            <person name="Malinsky M."/>
            <person name="Keller I."/>
            <person name="Fan S."/>
            <person name="Simakov O."/>
            <person name="Ng A.Y."/>
            <person name="Lim Z.W."/>
            <person name="Bezault E."/>
            <person name="Turner-Maier J."/>
            <person name="Johnson J."/>
            <person name="Alcazar R."/>
            <person name="Noh H.J."/>
            <person name="Russell P."/>
            <person name="Aken B."/>
            <person name="Alfoldi J."/>
            <person name="Amemiya C."/>
            <person name="Azzouzi N."/>
            <person name="Baroiller J.F."/>
            <person name="Barloy-Hubler F."/>
            <person name="Berlin A."/>
            <person name="Bloomquist R."/>
            <person name="Carleton K.L."/>
            <person name="Conte M.A."/>
            <person name="D'Cotta H."/>
            <person name="Eshel O."/>
            <person name="Gaffney L."/>
            <person name="Galibert F."/>
            <person name="Gante H.F."/>
            <person name="Gnerre S."/>
            <person name="Greuter L."/>
            <person name="Guyon R."/>
            <person name="Haddad N.S."/>
            <person name="Haerty W."/>
            <person name="Harris R.M."/>
            <person name="Hofmann H.A."/>
            <person name="Hourlier T."/>
            <person name="Hulata G."/>
            <person name="Jaffe D.B."/>
            <person name="Lara M."/>
            <person name="Lee A.P."/>
            <person name="MacCallum I."/>
            <person name="Mwaiko S."/>
            <person name="Nikaido M."/>
            <person name="Nishihara H."/>
            <person name="Ozouf-Costaz C."/>
            <person name="Penman D.J."/>
            <person name="Przybylski D."/>
            <person name="Rakotomanga M."/>
            <person name="Renn S.C.P."/>
            <person name="Ribeiro F.J."/>
            <person name="Ron M."/>
            <person name="Salzburger W."/>
            <person name="Sanchez-Pulido L."/>
            <person name="Santos M.E."/>
            <person name="Searle S."/>
            <person name="Sharpe T."/>
            <person name="Swofford R."/>
            <person name="Tan F.J."/>
            <person name="Williams L."/>
            <person name="Young S."/>
            <person name="Yin S."/>
            <person name="Okada N."/>
            <person name="Kocher T.D."/>
            <person name="Miska E.A."/>
            <person name="Lander E.S."/>
            <person name="Venkatesh B."/>
            <person name="Fernald R.D."/>
            <person name="Meyer A."/>
            <person name="Ponting C.P."/>
            <person name="Streelman J.T."/>
            <person name="Lindblad-Toh K."/>
            <person name="Seehausen O."/>
            <person name="Di Palma F."/>
        </authorList>
    </citation>
    <scope>NUCLEOTIDE SEQUENCE</scope>
</reference>
<feature type="domain" description="Ig-like" evidence="2">
    <location>
        <begin position="92"/>
        <end position="164"/>
    </location>
</feature>
<name>A0A3P9CQQ5_9CICH</name>
<dbReference type="Proteomes" id="UP000265160">
    <property type="component" value="LG17"/>
</dbReference>
<keyword evidence="4" id="KW-1185">Reference proteome</keyword>
<proteinExistence type="predicted"/>
<dbReference type="SMART" id="SM00409">
    <property type="entry name" value="IG"/>
    <property type="match status" value="2"/>
</dbReference>
<dbReference type="InterPro" id="IPR003598">
    <property type="entry name" value="Ig_sub2"/>
</dbReference>
<dbReference type="InterPro" id="IPR013783">
    <property type="entry name" value="Ig-like_fold"/>
</dbReference>
<evidence type="ECO:0000256" key="1">
    <source>
        <dbReference type="ARBA" id="ARBA00023319"/>
    </source>
</evidence>
<dbReference type="GeneTree" id="ENSGT00990000204560"/>